<dbReference type="InParanoid" id="A0A803JF70"/>
<evidence type="ECO:0000256" key="2">
    <source>
        <dbReference type="ARBA" id="ARBA00007810"/>
    </source>
</evidence>
<evidence type="ECO:0000256" key="15">
    <source>
        <dbReference type="ARBA" id="ARBA00083947"/>
    </source>
</evidence>
<dbReference type="GO" id="GO:0005886">
    <property type="term" value="C:plasma membrane"/>
    <property type="evidence" value="ECO:0007669"/>
    <property type="project" value="UniProtKB-SubCell"/>
</dbReference>
<dbReference type="InterPro" id="IPR007110">
    <property type="entry name" value="Ig-like_dom"/>
</dbReference>
<evidence type="ECO:0000256" key="8">
    <source>
        <dbReference type="ARBA" id="ARBA00022989"/>
    </source>
</evidence>
<feature type="domain" description="Ig-like" evidence="20">
    <location>
        <begin position="153"/>
        <end position="242"/>
    </location>
</feature>
<comment type="subcellular location">
    <subcellularLocation>
        <location evidence="1">Cell membrane</location>
        <topology evidence="1">Single-pass type I membrane protein</topology>
    </subcellularLocation>
</comment>
<dbReference type="PANTHER" id="PTHR23277">
    <property type="entry name" value="NECTIN-RELATED"/>
    <property type="match status" value="1"/>
</dbReference>
<feature type="coiled-coil region" evidence="16">
    <location>
        <begin position="373"/>
        <end position="400"/>
    </location>
</feature>
<evidence type="ECO:0000256" key="6">
    <source>
        <dbReference type="ARBA" id="ARBA00022737"/>
    </source>
</evidence>
<feature type="domain" description="Ig-like" evidence="20">
    <location>
        <begin position="17"/>
        <end position="149"/>
    </location>
</feature>
<dbReference type="GO" id="GO:0046718">
    <property type="term" value="P:symbiont entry into host cell"/>
    <property type="evidence" value="ECO:0007669"/>
    <property type="project" value="InterPro"/>
</dbReference>
<dbReference type="InterPro" id="IPR003599">
    <property type="entry name" value="Ig_sub"/>
</dbReference>
<dbReference type="Pfam" id="PF08205">
    <property type="entry name" value="C2-set_2"/>
    <property type="match status" value="1"/>
</dbReference>
<evidence type="ECO:0000256" key="9">
    <source>
        <dbReference type="ARBA" id="ARBA00023136"/>
    </source>
</evidence>
<keyword evidence="8 18" id="KW-1133">Transmembrane helix</keyword>
<dbReference type="FunCoup" id="A0A803JF70">
    <property type="interactions" value="235"/>
</dbReference>
<keyword evidence="3" id="KW-1003">Cell membrane</keyword>
<evidence type="ECO:0000256" key="5">
    <source>
        <dbReference type="ARBA" id="ARBA00022729"/>
    </source>
</evidence>
<dbReference type="SMART" id="SM00409">
    <property type="entry name" value="IG"/>
    <property type="match status" value="3"/>
</dbReference>
<evidence type="ECO:0000256" key="18">
    <source>
        <dbReference type="SAM" id="Phobius"/>
    </source>
</evidence>
<dbReference type="GeneTree" id="ENSGT00940000157535"/>
<evidence type="ECO:0000256" key="19">
    <source>
        <dbReference type="SAM" id="SignalP"/>
    </source>
</evidence>
<evidence type="ECO:0000256" key="11">
    <source>
        <dbReference type="ARBA" id="ARBA00023180"/>
    </source>
</evidence>
<dbReference type="InterPro" id="IPR013106">
    <property type="entry name" value="Ig_V-set"/>
</dbReference>
<dbReference type="Gene3D" id="2.60.40.10">
    <property type="entry name" value="Immunoglobulins"/>
    <property type="match status" value="3"/>
</dbReference>
<reference evidence="21" key="1">
    <citation type="journal article" date="2010" name="Science">
        <title>The genome of the Western clawed frog Xenopus tropicalis.</title>
        <authorList>
            <person name="Hellsten U."/>
            <person name="Harland R.M."/>
            <person name="Gilchrist M.J."/>
            <person name="Hendrix D."/>
            <person name="Jurka J."/>
            <person name="Kapitonov V."/>
            <person name="Ovcharenko I."/>
            <person name="Putnam N.H."/>
            <person name="Shu S."/>
            <person name="Taher L."/>
            <person name="Blitz I.L."/>
            <person name="Blumberg B."/>
            <person name="Dichmann D.S."/>
            <person name="Dubchak I."/>
            <person name="Amaya E."/>
            <person name="Detter J.C."/>
            <person name="Fletcher R."/>
            <person name="Gerhard D.S."/>
            <person name="Goodstein D."/>
            <person name="Graves T."/>
            <person name="Grigoriev I.V."/>
            <person name="Grimwood J."/>
            <person name="Kawashima T."/>
            <person name="Lindquist E."/>
            <person name="Lucas S.M."/>
            <person name="Mead P.E."/>
            <person name="Mitros T."/>
            <person name="Ogino H."/>
            <person name="Ohta Y."/>
            <person name="Poliakov A.V."/>
            <person name="Pollet N."/>
            <person name="Robert J."/>
            <person name="Salamov A."/>
            <person name="Sater A.K."/>
            <person name="Schmutz J."/>
            <person name="Terry A."/>
            <person name="Vize P.D."/>
            <person name="Warren W.C."/>
            <person name="Wells D."/>
            <person name="Wills A."/>
            <person name="Wilson R.K."/>
            <person name="Zimmerman L.B."/>
            <person name="Zorn A.M."/>
            <person name="Grainger R."/>
            <person name="Grammer T."/>
            <person name="Khokha M.K."/>
            <person name="Richardson P.M."/>
            <person name="Rokhsar D.S."/>
        </authorList>
    </citation>
    <scope>NUCLEOTIDE SEQUENCE [LARGE SCALE GENOMIC DNA]</scope>
    <source>
        <strain evidence="21">Nigerian</strain>
    </source>
</reference>
<evidence type="ECO:0000259" key="20">
    <source>
        <dbReference type="PROSITE" id="PS50835"/>
    </source>
</evidence>
<keyword evidence="16" id="KW-0175">Coiled coil</keyword>
<dbReference type="CDD" id="cd05888">
    <property type="entry name" value="IgV_1_Nectin-4_like"/>
    <property type="match status" value="1"/>
</dbReference>
<evidence type="ECO:0000256" key="7">
    <source>
        <dbReference type="ARBA" id="ARBA00022889"/>
    </source>
</evidence>
<sequence>MEKVPAGMGPLHGALLPPISVTVSLLILLLCAPGGRCGVVHTEKSMTAVLGTDVTMPCYYQAEAGEKVAQVVWLKKGANGQNMEIALLNTEYGANIFGAYEGRIKEKAPLDPADGGIVLRNAVQPDEGTYLCRVNTFPAGNFDAELELKVLVPPLPTLGPGPPLTEGEGKSLAASCTAEGNPAPTLTWETDVEGTNTTQKYEHPRSSSVTSEFYVVPTRRMNGKPLTCVVSHPGFQQEKRITHVLQVRYLAEVSVQGHEDGWFVGKEGATLQCQAGGNPAPKYEWSRLNGSLPAEVRMEGNTLQFLRALGAEDAGEYACRASNGIGTKSSTAIVSIAEHQATKIDLVSVSLGSVGILTAVLLVVLVITLLLVNRHHKRQTKQLSEKIEELSTLSREASRRRLNSTTASTDTRLQLTPLFIRCTQLEEAMHLRSGMHCDSLRDPSISSMMGEEADRRSYSTLTTLKETETQTELLSTVPDEEVKEDGEEPEQVEQSLEKEPNPTEPDGMVGVANQPFIKQGMAHFYQENGTLRAKPSANGIYINGRGHLV</sequence>
<evidence type="ECO:0000256" key="12">
    <source>
        <dbReference type="ARBA" id="ARBA00023319"/>
    </source>
</evidence>
<protein>
    <recommendedName>
        <fullName evidence="13">Nectin-4</fullName>
    </recommendedName>
    <alternativeName>
        <fullName evidence="14">Nectin cell adhesion molecule 4</fullName>
    </alternativeName>
    <alternativeName>
        <fullName evidence="15">Poliovirus receptor-related protein 4</fullName>
    </alternativeName>
</protein>
<keyword evidence="12" id="KW-0393">Immunoglobulin domain</keyword>
<name>A0A803JF70_XENTR</name>
<dbReference type="Pfam" id="PF07686">
    <property type="entry name" value="V-set"/>
    <property type="match status" value="1"/>
</dbReference>
<dbReference type="Pfam" id="PF13927">
    <property type="entry name" value="Ig_3"/>
    <property type="match status" value="1"/>
</dbReference>
<keyword evidence="4 18" id="KW-0812">Transmembrane</keyword>
<keyword evidence="7" id="KW-0130">Cell adhesion</keyword>
<dbReference type="SUPFAM" id="SSF48726">
    <property type="entry name" value="Immunoglobulin"/>
    <property type="match status" value="2"/>
</dbReference>
<keyword evidence="10" id="KW-1015">Disulfide bond</keyword>
<comment type="similarity">
    <text evidence="2">Belongs to the nectin family.</text>
</comment>
<dbReference type="CDD" id="cd07704">
    <property type="entry name" value="IgC1_2_Nectin-3-4_like"/>
    <property type="match status" value="1"/>
</dbReference>
<accession>A0A803JF70</accession>
<evidence type="ECO:0000313" key="21">
    <source>
        <dbReference type="Ensembl" id="ENSXETP00000106565"/>
    </source>
</evidence>
<feature type="transmembrane region" description="Helical" evidence="18">
    <location>
        <begin position="349"/>
        <end position="372"/>
    </location>
</feature>
<evidence type="ECO:0000256" key="13">
    <source>
        <dbReference type="ARBA" id="ARBA00069653"/>
    </source>
</evidence>
<keyword evidence="6" id="KW-0677">Repeat</keyword>
<dbReference type="SMART" id="SM00408">
    <property type="entry name" value="IGc2"/>
    <property type="match status" value="2"/>
</dbReference>
<evidence type="ECO:0000256" key="17">
    <source>
        <dbReference type="SAM" id="MobiDB-lite"/>
    </source>
</evidence>
<dbReference type="PROSITE" id="PS50835">
    <property type="entry name" value="IG_LIKE"/>
    <property type="match status" value="3"/>
</dbReference>
<feature type="region of interest" description="Disordered" evidence="17">
    <location>
        <begin position="470"/>
        <end position="508"/>
    </location>
</feature>
<dbReference type="InterPro" id="IPR013783">
    <property type="entry name" value="Ig-like_fold"/>
</dbReference>
<dbReference type="Ensembl" id="ENSXETT00000116800">
    <property type="protein sequence ID" value="ENSXETP00000106565"/>
    <property type="gene ID" value="ENSXETG00000047220"/>
</dbReference>
<dbReference type="InterPro" id="IPR033320">
    <property type="entry name" value="IgC1_2_Nectin-3-4-like"/>
</dbReference>
<dbReference type="FunFam" id="2.60.40.10:FF:000560">
    <property type="entry name" value="Nectin cell adhesion molecule 4"/>
    <property type="match status" value="1"/>
</dbReference>
<feature type="compositionally biased region" description="Acidic residues" evidence="17">
    <location>
        <begin position="478"/>
        <end position="491"/>
    </location>
</feature>
<feature type="signal peptide" evidence="19">
    <location>
        <begin position="1"/>
        <end position="37"/>
    </location>
</feature>
<organism evidence="21">
    <name type="scientific">Xenopus tropicalis</name>
    <name type="common">Western clawed frog</name>
    <name type="synonym">Silurana tropicalis</name>
    <dbReference type="NCBI Taxonomy" id="8364"/>
    <lineage>
        <taxon>Eukaryota</taxon>
        <taxon>Metazoa</taxon>
        <taxon>Chordata</taxon>
        <taxon>Craniata</taxon>
        <taxon>Vertebrata</taxon>
        <taxon>Euteleostomi</taxon>
        <taxon>Amphibia</taxon>
        <taxon>Batrachia</taxon>
        <taxon>Anura</taxon>
        <taxon>Pipoidea</taxon>
        <taxon>Pipidae</taxon>
        <taxon>Xenopodinae</taxon>
        <taxon>Xenopus</taxon>
        <taxon>Silurana</taxon>
    </lineage>
</organism>
<evidence type="ECO:0000256" key="1">
    <source>
        <dbReference type="ARBA" id="ARBA00004251"/>
    </source>
</evidence>
<dbReference type="InterPro" id="IPR036179">
    <property type="entry name" value="Ig-like_dom_sf"/>
</dbReference>
<keyword evidence="9 18" id="KW-0472">Membrane</keyword>
<evidence type="ECO:0000256" key="14">
    <source>
        <dbReference type="ARBA" id="ARBA00082569"/>
    </source>
</evidence>
<dbReference type="GO" id="GO:0007155">
    <property type="term" value="P:cell adhesion"/>
    <property type="evidence" value="ECO:0007669"/>
    <property type="project" value="UniProtKB-KW"/>
</dbReference>
<dbReference type="AlphaFoldDB" id="A0A803JF70"/>
<dbReference type="PANTHER" id="PTHR23277:SF11">
    <property type="entry name" value="NECTIN-4"/>
    <property type="match status" value="1"/>
</dbReference>
<dbReference type="InterPro" id="IPR013162">
    <property type="entry name" value="CD80_C2-set"/>
</dbReference>
<keyword evidence="5 19" id="KW-0732">Signal</keyword>
<keyword evidence="11" id="KW-0325">Glycoprotein</keyword>
<reference evidence="21" key="2">
    <citation type="submission" date="2021-03" db="UniProtKB">
        <authorList>
            <consortium name="Ensembl"/>
        </authorList>
    </citation>
    <scope>IDENTIFICATION</scope>
</reference>
<evidence type="ECO:0000256" key="16">
    <source>
        <dbReference type="SAM" id="Coils"/>
    </source>
</evidence>
<feature type="domain" description="Ig-like" evidence="20">
    <location>
        <begin position="265"/>
        <end position="335"/>
    </location>
</feature>
<evidence type="ECO:0000256" key="3">
    <source>
        <dbReference type="ARBA" id="ARBA00022475"/>
    </source>
</evidence>
<evidence type="ECO:0000256" key="10">
    <source>
        <dbReference type="ARBA" id="ARBA00023157"/>
    </source>
</evidence>
<feature type="chain" id="PRO_5030947992" description="Nectin-4" evidence="19">
    <location>
        <begin position="38"/>
        <end position="549"/>
    </location>
</feature>
<proteinExistence type="inferred from homology"/>
<dbReference type="InterPro" id="IPR003598">
    <property type="entry name" value="Ig_sub2"/>
</dbReference>
<dbReference type="InterPro" id="IPR051427">
    <property type="entry name" value="Nectin/Nectin-like"/>
</dbReference>
<evidence type="ECO:0000256" key="4">
    <source>
        <dbReference type="ARBA" id="ARBA00022692"/>
    </source>
</evidence>
<feature type="region of interest" description="Disordered" evidence="17">
    <location>
        <begin position="159"/>
        <end position="186"/>
    </location>
</feature>